<dbReference type="InterPro" id="IPR012337">
    <property type="entry name" value="RNaseH-like_sf"/>
</dbReference>
<dbReference type="Gene3D" id="3.30.420.10">
    <property type="entry name" value="Ribonuclease H-like superfamily/Ribonuclease H"/>
    <property type="match status" value="1"/>
</dbReference>
<feature type="domain" description="Piwi" evidence="14">
    <location>
        <begin position="585"/>
        <end position="882"/>
    </location>
</feature>
<evidence type="ECO:0000256" key="1">
    <source>
        <dbReference type="ARBA" id="ARBA00004331"/>
    </source>
</evidence>
<name>A0A0K8TM02_TABBR</name>
<evidence type="ECO:0000259" key="13">
    <source>
        <dbReference type="PROSITE" id="PS50821"/>
    </source>
</evidence>
<evidence type="ECO:0000256" key="8">
    <source>
        <dbReference type="ARBA" id="ARBA00022884"/>
    </source>
</evidence>
<evidence type="ECO:0000256" key="3">
    <source>
        <dbReference type="ARBA" id="ARBA00022473"/>
    </source>
</evidence>
<evidence type="ECO:0000256" key="11">
    <source>
        <dbReference type="ARBA" id="ARBA00038291"/>
    </source>
</evidence>
<dbReference type="InterPro" id="IPR036397">
    <property type="entry name" value="RNaseH_sf"/>
</dbReference>
<dbReference type="EMBL" id="GDAI01002447">
    <property type="protein sequence ID" value="JAI15156.1"/>
    <property type="molecule type" value="mRNA"/>
</dbReference>
<dbReference type="Gene3D" id="3.40.50.2300">
    <property type="match status" value="1"/>
</dbReference>
<evidence type="ECO:0000256" key="4">
    <source>
        <dbReference type="ARBA" id="ARBA00022481"/>
    </source>
</evidence>
<keyword evidence="9" id="KW-0896">Oogenesis</keyword>
<keyword evidence="6" id="KW-0221">Differentiation</keyword>
<dbReference type="AlphaFoldDB" id="A0A0K8TM02"/>
<dbReference type="GO" id="GO:0043186">
    <property type="term" value="C:P granule"/>
    <property type="evidence" value="ECO:0007669"/>
    <property type="project" value="UniProtKB-ARBA"/>
</dbReference>
<evidence type="ECO:0000313" key="15">
    <source>
        <dbReference type="EMBL" id="ALC79957.1"/>
    </source>
</evidence>
<feature type="compositionally biased region" description="Pro residues" evidence="12">
    <location>
        <begin position="88"/>
        <end position="98"/>
    </location>
</feature>
<dbReference type="CDD" id="cd04658">
    <property type="entry name" value="Piwi_piwi-like_Euk"/>
    <property type="match status" value="1"/>
</dbReference>
<feature type="region of interest" description="Disordered" evidence="12">
    <location>
        <begin position="1"/>
        <end position="139"/>
    </location>
</feature>
<dbReference type="GO" id="GO:0048471">
    <property type="term" value="C:perinuclear region of cytoplasm"/>
    <property type="evidence" value="ECO:0007669"/>
    <property type="project" value="UniProtKB-SubCell"/>
</dbReference>
<dbReference type="CDD" id="cd02845">
    <property type="entry name" value="PAZ_piwi_like"/>
    <property type="match status" value="1"/>
</dbReference>
<dbReference type="SUPFAM" id="SSF101690">
    <property type="entry name" value="PAZ domain"/>
    <property type="match status" value="1"/>
</dbReference>
<dbReference type="FunFam" id="3.40.50.2300:FF:000404">
    <property type="entry name" value="Argonaut-like protein"/>
    <property type="match status" value="1"/>
</dbReference>
<sequence length="896" mass="100468">MEEDQGKARGNGRPEGPKTGARRPGEELPADIQPSEKREKHSPEGSPPSPEPSTSVKEEPEGEPSPVSEEKPQEAEAGPSPSDAAEPGPAPAVAPAPGGPVGAGGERGGRPGAGDRPGRPKRGPSYEIVHTRPSNVQSKRGVSGSEVILQANYFRILKKPSWNLYQYAVSYNPPVELDRVRKGMLSEHKALIGGYLFDGAMLFATQKLPDEVTEINMTSRSGEPQQITIKFTGIVSMSESRSLQVLNLILRKAMEGLKLQLVGRNFFDAVSKIDIREYKLQLWPGYTTSIRQHEKDVLLCAEIAHKVMRTETVYDILQKCIHESRDYQDNFKKQVIGMTVLTDYNNKTYRIDDVDFNSNPKKTFETKDGPTSFVDYYYKKYHIRIRDPGQPVLLSRSKEKQLRSGQSDLIILIPELCRVTGLGDAMRTNMQLMLALGRHTRLAPDMRIERLKAFNRRLLKSEQSVNVLKEWQMSLDPNLVEFKGRMLKPENIVFGEGSKVPAENADWTRSLRDHAPFTSVDLRRMYVIAPNRSMREANDFVRCLIEAARGMRMNIAQPRIQQIHDDRNSSYINAIESCCQHDPQLIMCVVPNNNAERYSSIKKKTCVDRAIPTQVMCHKTITPRGGNVRGLMSIATKVAIQINCKLGAAAWMIDLPLSGLMTIGYDIAKSSKDKSKSFGALVATMDMKSAARYYSSVSSHRNGEELSNELTISVTKALKEFRNLHGKLPNRILFYRDGVGDGQIQHVLEHEVNILKNKLKAIYKSENVEAGPRFAFVIVSKKINTRLFSRGRNPNAGTVVDDVVTLPERYDFYLVSQTVRQGTVSPTSYNVIYDTMGLDPDKMQILTYKMTHLYYNWSGTTRVPAVCQYAQKLASLVGASIHQSPSNLLEKQLYFL</sequence>
<keyword evidence="16" id="KW-0396">Initiation factor</keyword>
<dbReference type="InterPro" id="IPR036085">
    <property type="entry name" value="PAZ_dom_sf"/>
</dbReference>
<keyword evidence="16" id="KW-0648">Protein biosynthesis</keyword>
<feature type="compositionally biased region" description="Basic and acidic residues" evidence="12">
    <location>
        <begin position="34"/>
        <end position="43"/>
    </location>
</feature>
<dbReference type="GO" id="GO:0009994">
    <property type="term" value="P:oocyte differentiation"/>
    <property type="evidence" value="ECO:0007669"/>
    <property type="project" value="UniProtKB-ARBA"/>
</dbReference>
<evidence type="ECO:0000256" key="5">
    <source>
        <dbReference type="ARBA" id="ARBA00022490"/>
    </source>
</evidence>
<dbReference type="GO" id="GO:0003743">
    <property type="term" value="F:translation initiation factor activity"/>
    <property type="evidence" value="ECO:0007669"/>
    <property type="project" value="UniProtKB-KW"/>
</dbReference>
<evidence type="ECO:0000256" key="7">
    <source>
        <dbReference type="ARBA" id="ARBA00022801"/>
    </source>
</evidence>
<reference evidence="15" key="2">
    <citation type="journal article" date="2016" name="Genome Biol. Evol.">
        <title>Duplication and diversification of Dipteran Argonaute genes, and the evolutionary divergence of Piwi and Aubergine.</title>
        <authorList>
            <person name="Lewis S.H."/>
            <person name="Salmela H."/>
            <person name="Obbard D.J."/>
        </authorList>
    </citation>
    <scope>NUCLEOTIDE SEQUENCE</scope>
</reference>
<dbReference type="SMART" id="SM00949">
    <property type="entry name" value="PAZ"/>
    <property type="match status" value="1"/>
</dbReference>
<comment type="subcellular location">
    <subcellularLocation>
        <location evidence="1">Cytoplasm</location>
        <location evidence="1">Cytoplasmic ribonucleoprotein granule</location>
    </subcellularLocation>
    <subcellularLocation>
        <location evidence="2">Cytoplasm</location>
        <location evidence="2">Perinuclear region</location>
    </subcellularLocation>
</comment>
<comment type="similarity">
    <text evidence="11">Belongs to the argonaute family. Piwi subfamily.</text>
</comment>
<accession>A0A0K8TM02</accession>
<dbReference type="PANTHER" id="PTHR22891">
    <property type="entry name" value="EUKARYOTIC TRANSLATION INITIATION FACTOR 2C"/>
    <property type="match status" value="1"/>
</dbReference>
<dbReference type="FunFam" id="2.170.260.10:FF:000003">
    <property type="entry name" value="Piwi-like RNA-mediated gene silencing 2"/>
    <property type="match status" value="1"/>
</dbReference>
<dbReference type="Pfam" id="PF02170">
    <property type="entry name" value="PAZ"/>
    <property type="match status" value="1"/>
</dbReference>
<keyword evidence="5" id="KW-0963">Cytoplasm</keyword>
<dbReference type="InterPro" id="IPR003100">
    <property type="entry name" value="PAZ_dom"/>
</dbReference>
<evidence type="ECO:0000256" key="12">
    <source>
        <dbReference type="SAM" id="MobiDB-lite"/>
    </source>
</evidence>
<dbReference type="PROSITE" id="PS50821">
    <property type="entry name" value="PAZ"/>
    <property type="match status" value="1"/>
</dbReference>
<evidence type="ECO:0000256" key="6">
    <source>
        <dbReference type="ARBA" id="ARBA00022782"/>
    </source>
</evidence>
<dbReference type="SMART" id="SM00950">
    <property type="entry name" value="Piwi"/>
    <property type="match status" value="1"/>
</dbReference>
<dbReference type="InterPro" id="IPR003165">
    <property type="entry name" value="Piwi"/>
</dbReference>
<keyword evidence="8" id="KW-0694">RNA-binding</keyword>
<dbReference type="EMBL" id="KR012682">
    <property type="protein sequence ID" value="ALC79957.1"/>
    <property type="molecule type" value="mRNA"/>
</dbReference>
<protein>
    <submittedName>
        <fullName evidence="15">Piwib</fullName>
    </submittedName>
    <submittedName>
        <fullName evidence="16">Putative translation initiation factor 2c eif-2c</fullName>
    </submittedName>
</protein>
<evidence type="ECO:0000259" key="14">
    <source>
        <dbReference type="PROSITE" id="PS50822"/>
    </source>
</evidence>
<keyword evidence="10" id="KW-0943">RNA-mediated gene silencing</keyword>
<dbReference type="SUPFAM" id="SSF53098">
    <property type="entry name" value="Ribonuclease H-like"/>
    <property type="match status" value="1"/>
</dbReference>
<dbReference type="GO" id="GO:0016891">
    <property type="term" value="F:RNA endonuclease activity producing 5'-phosphomonoesters, hydrolytic mechanism"/>
    <property type="evidence" value="ECO:0007669"/>
    <property type="project" value="UniProtKB-ARBA"/>
</dbReference>
<dbReference type="GO" id="GO:0141009">
    <property type="term" value="P:transposable element silencing by piRNA-mediated mRNA destabilization"/>
    <property type="evidence" value="ECO:0007669"/>
    <property type="project" value="UniProtKB-ARBA"/>
</dbReference>
<proteinExistence type="evidence at transcript level"/>
<feature type="compositionally biased region" description="Gly residues" evidence="12">
    <location>
        <begin position="99"/>
        <end position="112"/>
    </location>
</feature>
<dbReference type="FunFam" id="3.30.420.10:FF:000014">
    <property type="entry name" value="Piwi-like RNA-mediated gene silencing 1"/>
    <property type="match status" value="1"/>
</dbReference>
<dbReference type="GO" id="GO:0031507">
    <property type="term" value="P:heterochromatin formation"/>
    <property type="evidence" value="ECO:0007669"/>
    <property type="project" value="UniProtKB-ARBA"/>
</dbReference>
<keyword evidence="4" id="KW-0488">Methylation</keyword>
<dbReference type="GO" id="GO:0140965">
    <property type="term" value="P:secondary piRNA processing"/>
    <property type="evidence" value="ECO:0007669"/>
    <property type="project" value="UniProtKB-ARBA"/>
</dbReference>
<dbReference type="Pfam" id="PF23278">
    <property type="entry name" value="Piwi_N"/>
    <property type="match status" value="1"/>
</dbReference>
<dbReference type="PROSITE" id="PS50822">
    <property type="entry name" value="PIWI"/>
    <property type="match status" value="1"/>
</dbReference>
<keyword evidence="3" id="KW-0217">Developmental protein</keyword>
<dbReference type="Gene3D" id="2.170.260.10">
    <property type="entry name" value="paz domain"/>
    <property type="match status" value="1"/>
</dbReference>
<evidence type="ECO:0000256" key="10">
    <source>
        <dbReference type="ARBA" id="ARBA00023158"/>
    </source>
</evidence>
<dbReference type="GO" id="GO:0034584">
    <property type="term" value="F:piRNA binding"/>
    <property type="evidence" value="ECO:0007669"/>
    <property type="project" value="UniProtKB-ARBA"/>
</dbReference>
<evidence type="ECO:0000256" key="9">
    <source>
        <dbReference type="ARBA" id="ARBA00022943"/>
    </source>
</evidence>
<dbReference type="Pfam" id="PF02171">
    <property type="entry name" value="Piwi"/>
    <property type="match status" value="1"/>
</dbReference>
<feature type="domain" description="PAZ" evidence="13">
    <location>
        <begin position="312"/>
        <end position="421"/>
    </location>
</feature>
<keyword evidence="7" id="KW-0378">Hydrolase</keyword>
<evidence type="ECO:0000256" key="2">
    <source>
        <dbReference type="ARBA" id="ARBA00004556"/>
    </source>
</evidence>
<dbReference type="GO" id="GO:0007279">
    <property type="term" value="P:pole cell formation"/>
    <property type="evidence" value="ECO:0007669"/>
    <property type="project" value="UniProtKB-ARBA"/>
</dbReference>
<organism evidence="16">
    <name type="scientific">Tabanus bromius</name>
    <name type="common">Band-eyed brown horse fly</name>
    <dbReference type="NCBI Taxonomy" id="304241"/>
    <lineage>
        <taxon>Eukaryota</taxon>
        <taxon>Metazoa</taxon>
        <taxon>Ecdysozoa</taxon>
        <taxon>Arthropoda</taxon>
        <taxon>Hexapoda</taxon>
        <taxon>Insecta</taxon>
        <taxon>Pterygota</taxon>
        <taxon>Neoptera</taxon>
        <taxon>Endopterygota</taxon>
        <taxon>Diptera</taxon>
        <taxon>Brachycera</taxon>
        <taxon>Tabanomorpha</taxon>
        <taxon>Tabanoidea</taxon>
        <taxon>Tabanidae</taxon>
        <taxon>Tabanus</taxon>
    </lineage>
</organism>
<evidence type="ECO:0000313" key="16">
    <source>
        <dbReference type="EMBL" id="JAI15156.1"/>
    </source>
</evidence>
<reference evidence="16" key="1">
    <citation type="journal article" date="2015" name="Insect Biochem. Mol. Biol.">
        <title>An insight into the sialome of the horse fly, Tabanus bromius.</title>
        <authorList>
            <person name="Ribeiro J.M."/>
            <person name="Kazimirova M."/>
            <person name="Takac P."/>
            <person name="Andersen J.F."/>
            <person name="Francischetti I.M."/>
        </authorList>
    </citation>
    <scope>NUCLEOTIDE SEQUENCE</scope>
</reference>